<reference evidence="2 3" key="1">
    <citation type="submission" date="2010-04" db="EMBL/GenBank/DDBJ databases">
        <title>Novel immune-modulators identified by a rapid, functional screen of the Parapox virus genome.</title>
        <authorList>
            <person name="McGuire M.J."/>
            <person name="Sykes K.F."/>
            <person name="Johnston S.A."/>
        </authorList>
    </citation>
    <scope>NUCLEOTIDE SEQUENCE [LARGE SCALE GENOMIC DNA]</scope>
    <source>
        <strain evidence="2">D1701</strain>
    </source>
</reference>
<evidence type="ECO:0000256" key="1">
    <source>
        <dbReference type="SAM" id="MobiDB-lite"/>
    </source>
</evidence>
<sequence>MATDRRSFYGVCRISIVGRGSDLGAVVTKTFPPRGAAFGGAVAAAAAQARAARFCGAVAEPAPVHDRVRDRGRAIRAHAGCVGAAHAAQHAPRAPLHGVEPPRDDGKEPAPAAHGEERALADRASERVVGAQQPRVQRAHVGLHEAVAEDDGLRAERVRHLLFGYNGVAHEGAHAAVPQHQAPSRKVQVRAERRAGGGDVQPRRKTRASCHGIEALRLFSVIAPRAATAAAA</sequence>
<feature type="compositionally biased region" description="Low complexity" evidence="1">
    <location>
        <begin position="86"/>
        <end position="97"/>
    </location>
</feature>
<proteinExistence type="predicted"/>
<organismHost>
    <name type="scientific">Capra hircus</name>
    <name type="common">Goat</name>
    <dbReference type="NCBI Taxonomy" id="9925"/>
</organismHost>
<dbReference type="EMBL" id="HM133903">
    <property type="protein sequence ID" value="ADY76866.1"/>
    <property type="molecule type" value="Genomic_DNA"/>
</dbReference>
<feature type="region of interest" description="Disordered" evidence="1">
    <location>
        <begin position="86"/>
        <end position="133"/>
    </location>
</feature>
<evidence type="ECO:0000313" key="2">
    <source>
        <dbReference type="EMBL" id="ADY76866.1"/>
    </source>
</evidence>
<name>F1AX84_ORFV</name>
<organismHost>
    <name type="scientific">Ovis aries</name>
    <name type="common">Sheep</name>
    <dbReference type="NCBI Taxonomy" id="9940"/>
</organismHost>
<accession>F1AX84</accession>
<feature type="compositionally biased region" description="Basic and acidic residues" evidence="1">
    <location>
        <begin position="100"/>
        <end position="126"/>
    </location>
</feature>
<organismHost>
    <name type="scientific">Homo sapiens</name>
    <name type="common">Human</name>
    <dbReference type="NCBI Taxonomy" id="9606"/>
</organismHost>
<dbReference type="Proteomes" id="UP000103309">
    <property type="component" value="Segment"/>
</dbReference>
<evidence type="ECO:0000313" key="3">
    <source>
        <dbReference type="Proteomes" id="UP000103309"/>
    </source>
</evidence>
<organism evidence="2 3">
    <name type="scientific">Orf virus</name>
    <name type="common">ORFV</name>
    <dbReference type="NCBI Taxonomy" id="10258"/>
    <lineage>
        <taxon>Viruses</taxon>
        <taxon>Varidnaviria</taxon>
        <taxon>Bamfordvirae</taxon>
        <taxon>Nucleocytoviricota</taxon>
        <taxon>Pokkesviricetes</taxon>
        <taxon>Chitovirales</taxon>
        <taxon>Poxviridae</taxon>
        <taxon>Chordopoxvirinae</taxon>
        <taxon>Parapoxvirus</taxon>
        <taxon>Parapoxvirus orf</taxon>
    </lineage>
</organism>
<protein>
    <submittedName>
        <fullName evidence="2">PP218</fullName>
    </submittedName>
</protein>